<dbReference type="AlphaFoldDB" id="A0A2C5ZC47"/>
<organism evidence="1 2">
    <name type="scientific">Ophiocordyceps camponoti-rufipedis</name>
    <dbReference type="NCBI Taxonomy" id="2004952"/>
    <lineage>
        <taxon>Eukaryota</taxon>
        <taxon>Fungi</taxon>
        <taxon>Dikarya</taxon>
        <taxon>Ascomycota</taxon>
        <taxon>Pezizomycotina</taxon>
        <taxon>Sordariomycetes</taxon>
        <taxon>Hypocreomycetidae</taxon>
        <taxon>Hypocreales</taxon>
        <taxon>Ophiocordycipitaceae</taxon>
        <taxon>Ophiocordyceps</taxon>
    </lineage>
</organism>
<comment type="caution">
    <text evidence="1">The sequence shown here is derived from an EMBL/GenBank/DDBJ whole genome shotgun (WGS) entry which is preliminary data.</text>
</comment>
<evidence type="ECO:0000313" key="1">
    <source>
        <dbReference type="EMBL" id="PHH76994.1"/>
    </source>
</evidence>
<dbReference type="STRING" id="2004952.A0A2C5ZC47"/>
<dbReference type="EMBL" id="NJES01000138">
    <property type="protein sequence ID" value="PHH76994.1"/>
    <property type="molecule type" value="Genomic_DNA"/>
</dbReference>
<evidence type="ECO:0000313" key="2">
    <source>
        <dbReference type="Proteomes" id="UP000226431"/>
    </source>
</evidence>
<reference evidence="1 2" key="1">
    <citation type="submission" date="2017-06" db="EMBL/GenBank/DDBJ databases">
        <title>Ant-infecting Ophiocordyceps genomes reveal a high diversity of potential behavioral manipulation genes and a possible major role for enterotoxins.</title>
        <authorList>
            <person name="De Bekker C."/>
            <person name="Evans H.C."/>
            <person name="Brachmann A."/>
            <person name="Hughes D.P."/>
        </authorList>
    </citation>
    <scope>NUCLEOTIDE SEQUENCE [LARGE SCALE GENOMIC DNA]</scope>
    <source>
        <strain evidence="1 2">Map16</strain>
    </source>
</reference>
<dbReference type="OrthoDB" id="66964at2759"/>
<accession>A0A2C5ZC47</accession>
<keyword evidence="2" id="KW-1185">Reference proteome</keyword>
<name>A0A2C5ZC47_9HYPO</name>
<protein>
    <submittedName>
        <fullName evidence="1">Uncharacterized protein</fullName>
    </submittedName>
</protein>
<dbReference type="Proteomes" id="UP000226431">
    <property type="component" value="Unassembled WGS sequence"/>
</dbReference>
<sequence>MLPPVDDQVLDENPAFASLYSTLTNAILNPDGSTRHDAGAENRAAIQKELDRRRLSTAKNQLVERALTTAASDSRQQSPLSEPLLQFLQLLPSIFDGDKSLSPEAEALLLASPPFSDLETLLPELAALTSSSLNSSALGLARVFNPTIDSSVLYRRIPSLPDTYASLTADVAAAQRALGTSRMRILASLSRLSSCYAQSVVHLVRSLEAKHGVVARSLELRASDVCLRAQRTDVEASVAVNDLTKELYPPQAVVALQNYVRSLKDAKLRMTDSVRALEPS</sequence>
<proteinExistence type="predicted"/>
<gene>
    <name evidence="1" type="ORF">CDD80_1016</name>
</gene>